<evidence type="ECO:0000313" key="5">
    <source>
        <dbReference type="Proteomes" id="UP000239663"/>
    </source>
</evidence>
<dbReference type="PROSITE" id="PS50935">
    <property type="entry name" value="SSB"/>
    <property type="match status" value="1"/>
</dbReference>
<dbReference type="InterPro" id="IPR000424">
    <property type="entry name" value="Primosome_PriB/ssb"/>
</dbReference>
<dbReference type="HAMAP" id="MF_00984">
    <property type="entry name" value="SSB"/>
    <property type="match status" value="1"/>
</dbReference>
<dbReference type="SUPFAM" id="SSF50249">
    <property type="entry name" value="Nucleic acid-binding proteins"/>
    <property type="match status" value="1"/>
</dbReference>
<name>A0A2S7N285_9BACI</name>
<organism evidence="4 5">
    <name type="scientific">Pradoshia eiseniae</name>
    <dbReference type="NCBI Taxonomy" id="2064768"/>
    <lineage>
        <taxon>Bacteria</taxon>
        <taxon>Bacillati</taxon>
        <taxon>Bacillota</taxon>
        <taxon>Bacilli</taxon>
        <taxon>Bacillales</taxon>
        <taxon>Bacillaceae</taxon>
        <taxon>Pradoshia</taxon>
    </lineage>
</organism>
<dbReference type="PIRSF" id="PIRSF002070">
    <property type="entry name" value="SSB"/>
    <property type="match status" value="1"/>
</dbReference>
<comment type="caution">
    <text evidence="2">Lacks conserved residue(s) required for the propagation of feature annotation.</text>
</comment>
<accession>A0A2S7N285</accession>
<dbReference type="OrthoDB" id="9809878at2"/>
<proteinExistence type="inferred from homology"/>
<keyword evidence="5" id="KW-1185">Reference proteome</keyword>
<sequence>MLNQVTLVGRLTKDPELRYTPDGKAVSNITLAVKRSFRNSNGEYVVDFVNCTLWNRIAENTTIYCQKGSIVGITGKIQTRTYENPEGKRNFITEVIVENVSFMDRKTAEKKPAKEEQETSEHAL</sequence>
<dbReference type="Pfam" id="PF00436">
    <property type="entry name" value="SSB"/>
    <property type="match status" value="1"/>
</dbReference>
<evidence type="ECO:0000256" key="3">
    <source>
        <dbReference type="PIRNR" id="PIRNR002070"/>
    </source>
</evidence>
<keyword evidence="1 2" id="KW-0238">DNA-binding</keyword>
<protein>
    <recommendedName>
        <fullName evidence="2 3">Single-stranded DNA-binding protein</fullName>
        <shortName evidence="2">SSB</shortName>
    </recommendedName>
</protein>
<dbReference type="GO" id="GO:0003697">
    <property type="term" value="F:single-stranded DNA binding"/>
    <property type="evidence" value="ECO:0007669"/>
    <property type="project" value="UniProtKB-UniRule"/>
</dbReference>
<dbReference type="EMBL" id="PKOZ01000002">
    <property type="protein sequence ID" value="PQD96144.1"/>
    <property type="molecule type" value="Genomic_DNA"/>
</dbReference>
<dbReference type="PANTHER" id="PTHR10302:SF27">
    <property type="entry name" value="SINGLE-STRANDED DNA-BINDING PROTEIN"/>
    <property type="match status" value="1"/>
</dbReference>
<dbReference type="CDD" id="cd04496">
    <property type="entry name" value="SSB_OBF"/>
    <property type="match status" value="1"/>
</dbReference>
<dbReference type="InterPro" id="IPR011344">
    <property type="entry name" value="ssDNA-bd"/>
</dbReference>
<dbReference type="PANTHER" id="PTHR10302">
    <property type="entry name" value="SINGLE-STRANDED DNA-BINDING PROTEIN"/>
    <property type="match status" value="1"/>
</dbReference>
<evidence type="ECO:0000256" key="1">
    <source>
        <dbReference type="ARBA" id="ARBA00023125"/>
    </source>
</evidence>
<gene>
    <name evidence="4" type="ORF">CYL18_05960</name>
</gene>
<reference evidence="4 5" key="1">
    <citation type="submission" date="2017-12" db="EMBL/GenBank/DDBJ databases">
        <title>Taxonomic description and draft genome of Pradoshia cofamensis Gen. nov., sp. nov., a thermotolerant bacillale isolated from anterior gut of earthworm Eisenia fetida.</title>
        <authorList>
            <person name="Saha T."/>
            <person name="Chakraborty R."/>
        </authorList>
    </citation>
    <scope>NUCLEOTIDE SEQUENCE [LARGE SCALE GENOMIC DNA]</scope>
    <source>
        <strain evidence="4 5">EAG3</strain>
    </source>
</reference>
<dbReference type="Proteomes" id="UP000239663">
    <property type="component" value="Unassembled WGS sequence"/>
</dbReference>
<comment type="subunit">
    <text evidence="2">Homotetramer.</text>
</comment>
<dbReference type="Gene3D" id="2.40.50.140">
    <property type="entry name" value="Nucleic acid-binding proteins"/>
    <property type="match status" value="1"/>
</dbReference>
<dbReference type="GO" id="GO:0009295">
    <property type="term" value="C:nucleoid"/>
    <property type="evidence" value="ECO:0007669"/>
    <property type="project" value="TreeGrafter"/>
</dbReference>
<dbReference type="InterPro" id="IPR012340">
    <property type="entry name" value="NA-bd_OB-fold"/>
</dbReference>
<evidence type="ECO:0000313" key="4">
    <source>
        <dbReference type="EMBL" id="PQD96144.1"/>
    </source>
</evidence>
<dbReference type="NCBIfam" id="TIGR00621">
    <property type="entry name" value="ssb"/>
    <property type="match status" value="1"/>
</dbReference>
<comment type="caution">
    <text evidence="4">The sequence shown here is derived from an EMBL/GenBank/DDBJ whole genome shotgun (WGS) entry which is preliminary data.</text>
</comment>
<dbReference type="GO" id="GO:0006260">
    <property type="term" value="P:DNA replication"/>
    <property type="evidence" value="ECO:0007669"/>
    <property type="project" value="InterPro"/>
</dbReference>
<dbReference type="AlphaFoldDB" id="A0A2S7N285"/>
<dbReference type="RefSeq" id="WP_104848571.1">
    <property type="nucleotide sequence ID" value="NZ_PKOZ01000002.1"/>
</dbReference>
<evidence type="ECO:0000256" key="2">
    <source>
        <dbReference type="HAMAP-Rule" id="MF_00984"/>
    </source>
</evidence>